<dbReference type="PANTHER" id="PTHR31260:SF28">
    <property type="entry name" value="CYSTATIN DOMAIN PROTEIN"/>
    <property type="match status" value="1"/>
</dbReference>
<evidence type="ECO:0000313" key="2">
    <source>
        <dbReference type="EMBL" id="ESQ34850.1"/>
    </source>
</evidence>
<keyword evidence="1" id="KW-0472">Membrane</keyword>
<feature type="transmembrane region" description="Helical" evidence="1">
    <location>
        <begin position="98"/>
        <end position="122"/>
    </location>
</feature>
<dbReference type="InterPro" id="IPR006462">
    <property type="entry name" value="MS5"/>
</dbReference>
<dbReference type="Pfam" id="PF04776">
    <property type="entry name" value="protein_MS5"/>
    <property type="match status" value="2"/>
</dbReference>
<organism evidence="2 3">
    <name type="scientific">Eutrema salsugineum</name>
    <name type="common">Saltwater cress</name>
    <name type="synonym">Sisymbrium salsugineum</name>
    <dbReference type="NCBI Taxonomy" id="72664"/>
    <lineage>
        <taxon>Eukaryota</taxon>
        <taxon>Viridiplantae</taxon>
        <taxon>Streptophyta</taxon>
        <taxon>Embryophyta</taxon>
        <taxon>Tracheophyta</taxon>
        <taxon>Spermatophyta</taxon>
        <taxon>Magnoliopsida</taxon>
        <taxon>eudicotyledons</taxon>
        <taxon>Gunneridae</taxon>
        <taxon>Pentapetalae</taxon>
        <taxon>rosids</taxon>
        <taxon>malvids</taxon>
        <taxon>Brassicales</taxon>
        <taxon>Brassicaceae</taxon>
        <taxon>Eutremeae</taxon>
        <taxon>Eutrema</taxon>
    </lineage>
</organism>
<protein>
    <submittedName>
        <fullName evidence="2">Uncharacterized protein</fullName>
    </submittedName>
</protein>
<dbReference type="Gramene" id="ESQ34850">
    <property type="protein sequence ID" value="ESQ34850"/>
    <property type="gene ID" value="EUTSA_v10009833mg"/>
</dbReference>
<evidence type="ECO:0000313" key="3">
    <source>
        <dbReference type="Proteomes" id="UP000030689"/>
    </source>
</evidence>
<feature type="non-terminal residue" evidence="2">
    <location>
        <position position="1"/>
    </location>
</feature>
<keyword evidence="3" id="KW-1185">Reference proteome</keyword>
<dbReference type="AlphaFoldDB" id="V4KAX5"/>
<proteinExistence type="predicted"/>
<gene>
    <name evidence="2" type="ORF">EUTSA_v10009833mg</name>
</gene>
<accession>V4KAX5</accession>
<reference evidence="2 3" key="1">
    <citation type="journal article" date="2013" name="Front. Plant Sci.">
        <title>The Reference Genome of the Halophytic Plant Eutrema salsugineum.</title>
        <authorList>
            <person name="Yang R."/>
            <person name="Jarvis D.E."/>
            <person name="Chen H."/>
            <person name="Beilstein M.A."/>
            <person name="Grimwood J."/>
            <person name="Jenkins J."/>
            <person name="Shu S."/>
            <person name="Prochnik S."/>
            <person name="Xin M."/>
            <person name="Ma C."/>
            <person name="Schmutz J."/>
            <person name="Wing R.A."/>
            <person name="Mitchell-Olds T."/>
            <person name="Schumaker K.S."/>
            <person name="Wang X."/>
        </authorList>
    </citation>
    <scope>NUCLEOTIDE SEQUENCE [LARGE SCALE GENOMIC DNA]</scope>
</reference>
<sequence length="148" mass="17183">YYITLTAYDPASGSHLPLQVHVDEDVPNYLALTVSVARPKGDSGRTRELISTMEPLSTLLVDEPPVDKLPEWPSEDAFSVIKRFYLVEESELQHNDWILLYLQLQFFYLFMYTVPAIVYITFKGLAIRGMSDHFEWKAIVRRLINERT</sequence>
<dbReference type="EMBL" id="KI517683">
    <property type="protein sequence ID" value="ESQ34850.1"/>
    <property type="molecule type" value="Genomic_DNA"/>
</dbReference>
<dbReference type="PANTHER" id="PTHR31260">
    <property type="entry name" value="CYSTATIN/MONELLIN SUPERFAMILY PROTEIN"/>
    <property type="match status" value="1"/>
</dbReference>
<dbReference type="KEGG" id="eus:EUTSA_v10009833mg"/>
<keyword evidence="1" id="KW-0812">Transmembrane</keyword>
<name>V4KAX5_EUTSA</name>
<dbReference type="Proteomes" id="UP000030689">
    <property type="component" value="Unassembled WGS sequence"/>
</dbReference>
<evidence type="ECO:0000256" key="1">
    <source>
        <dbReference type="SAM" id="Phobius"/>
    </source>
</evidence>
<keyword evidence="1" id="KW-1133">Transmembrane helix</keyword>